<name>A0ACC0ZSY9_9ROSI</name>
<evidence type="ECO:0000313" key="1">
    <source>
        <dbReference type="EMBL" id="KAJ0075073.1"/>
    </source>
</evidence>
<sequence>MGLFQAGSGGNHRGVDVASGYTARNGSLAGGNHAPILTSTTVEVVIPQAFMAHVYGENNSNLGHIRQISGANVVVNDPKPGASEGVVVVSGTPDQMRAAQSLIQAFILCGQTS</sequence>
<protein>
    <submittedName>
        <fullName evidence="1">Uncharacterized protein</fullName>
    </submittedName>
</protein>
<keyword evidence="2" id="KW-1185">Reference proteome</keyword>
<dbReference type="Proteomes" id="UP001164250">
    <property type="component" value="Chromosome 15"/>
</dbReference>
<comment type="caution">
    <text evidence="1">The sequence shown here is derived from an EMBL/GenBank/DDBJ whole genome shotgun (WGS) entry which is preliminary data.</text>
</comment>
<evidence type="ECO:0000313" key="2">
    <source>
        <dbReference type="Proteomes" id="UP001164250"/>
    </source>
</evidence>
<gene>
    <name evidence="1" type="ORF">Patl1_34921</name>
</gene>
<dbReference type="EMBL" id="CM047910">
    <property type="protein sequence ID" value="KAJ0075073.1"/>
    <property type="molecule type" value="Genomic_DNA"/>
</dbReference>
<proteinExistence type="predicted"/>
<accession>A0ACC0ZSY9</accession>
<reference evidence="2" key="1">
    <citation type="journal article" date="2023" name="G3 (Bethesda)">
        <title>Genome assembly and association tests identify interacting loci associated with vigor, precocity, and sex in interspecific pistachio rootstocks.</title>
        <authorList>
            <person name="Palmer W."/>
            <person name="Jacygrad E."/>
            <person name="Sagayaradj S."/>
            <person name="Cavanaugh K."/>
            <person name="Han R."/>
            <person name="Bertier L."/>
            <person name="Beede B."/>
            <person name="Kafkas S."/>
            <person name="Golino D."/>
            <person name="Preece J."/>
            <person name="Michelmore R."/>
        </authorList>
    </citation>
    <scope>NUCLEOTIDE SEQUENCE [LARGE SCALE GENOMIC DNA]</scope>
</reference>
<organism evidence="1 2">
    <name type="scientific">Pistacia atlantica</name>
    <dbReference type="NCBI Taxonomy" id="434234"/>
    <lineage>
        <taxon>Eukaryota</taxon>
        <taxon>Viridiplantae</taxon>
        <taxon>Streptophyta</taxon>
        <taxon>Embryophyta</taxon>
        <taxon>Tracheophyta</taxon>
        <taxon>Spermatophyta</taxon>
        <taxon>Magnoliopsida</taxon>
        <taxon>eudicotyledons</taxon>
        <taxon>Gunneridae</taxon>
        <taxon>Pentapetalae</taxon>
        <taxon>rosids</taxon>
        <taxon>malvids</taxon>
        <taxon>Sapindales</taxon>
        <taxon>Anacardiaceae</taxon>
        <taxon>Pistacia</taxon>
    </lineage>
</organism>